<dbReference type="AlphaFoldDB" id="A0A1D8GF40"/>
<name>A0A1D8GF40_9FIRM</name>
<dbReference type="RefSeq" id="WP_069975288.1">
    <property type="nucleotide sequence ID" value="NZ_CP017269.1"/>
</dbReference>
<proteinExistence type="predicted"/>
<gene>
    <name evidence="1" type="ORF">Gferi_07995</name>
</gene>
<dbReference type="KEGG" id="gfe:Gferi_07995"/>
<dbReference type="STRING" id="1424294.Gferi_07995"/>
<dbReference type="PANTHER" id="PTHR40274:SF3">
    <property type="entry name" value="VIRGINIAMYCIN B LYASE"/>
    <property type="match status" value="1"/>
</dbReference>
<organism evidence="1 2">
    <name type="scientific">Geosporobacter ferrireducens</name>
    <dbReference type="NCBI Taxonomy" id="1424294"/>
    <lineage>
        <taxon>Bacteria</taxon>
        <taxon>Bacillati</taxon>
        <taxon>Bacillota</taxon>
        <taxon>Clostridia</taxon>
        <taxon>Peptostreptococcales</taxon>
        <taxon>Thermotaleaceae</taxon>
        <taxon>Geosporobacter</taxon>
    </lineage>
</organism>
<dbReference type="SUPFAM" id="SSF63829">
    <property type="entry name" value="Calcium-dependent phosphotriesterase"/>
    <property type="match status" value="1"/>
</dbReference>
<protein>
    <recommendedName>
        <fullName evidence="3">Virginiamycin B lyase</fullName>
    </recommendedName>
</protein>
<dbReference type="PANTHER" id="PTHR40274">
    <property type="entry name" value="VIRGINIAMYCIN B LYASE"/>
    <property type="match status" value="1"/>
</dbReference>
<keyword evidence="2" id="KW-1185">Reference proteome</keyword>
<reference evidence="1 2" key="1">
    <citation type="submission" date="2016-09" db="EMBL/GenBank/DDBJ databases">
        <title>Genomic analysis reveals versatility of anaerobic energy metabolism of Geosporobacter ferrireducens IRF9 of phylum Firmicutes.</title>
        <authorList>
            <person name="Kim S.-J."/>
        </authorList>
    </citation>
    <scope>NUCLEOTIDE SEQUENCE [LARGE SCALE GENOMIC DNA]</scope>
    <source>
        <strain evidence="1 2">IRF9</strain>
    </source>
</reference>
<dbReference type="Gene3D" id="2.130.10.10">
    <property type="entry name" value="YVTN repeat-like/Quinoprotein amine dehydrogenase"/>
    <property type="match status" value="1"/>
</dbReference>
<evidence type="ECO:0000313" key="2">
    <source>
        <dbReference type="Proteomes" id="UP000095743"/>
    </source>
</evidence>
<evidence type="ECO:0008006" key="3">
    <source>
        <dbReference type="Google" id="ProtNLM"/>
    </source>
</evidence>
<evidence type="ECO:0000313" key="1">
    <source>
        <dbReference type="EMBL" id="AOT69520.1"/>
    </source>
</evidence>
<dbReference type="Proteomes" id="UP000095743">
    <property type="component" value="Chromosome"/>
</dbReference>
<dbReference type="Pfam" id="PF24684">
    <property type="entry name" value="Vgb_lyase"/>
    <property type="match status" value="1"/>
</dbReference>
<dbReference type="InterPro" id="IPR051344">
    <property type="entry name" value="Vgb"/>
</dbReference>
<dbReference type="OrthoDB" id="9810278at2"/>
<sequence>MNIKINEYNLPMEKSGPYGITVGSDGAIWFTEWGSNKIGRITLCGEIIEYQIPTPGSEPHGLVLGPDGGIWFAEEADKIGQLIY</sequence>
<dbReference type="InterPro" id="IPR015943">
    <property type="entry name" value="WD40/YVTN_repeat-like_dom_sf"/>
</dbReference>
<dbReference type="EMBL" id="CP017269">
    <property type="protein sequence ID" value="AOT69520.1"/>
    <property type="molecule type" value="Genomic_DNA"/>
</dbReference>
<accession>A0A1D8GF40</accession>